<protein>
    <submittedName>
        <fullName evidence="1">Uncharacterized protein</fullName>
    </submittedName>
</protein>
<dbReference type="EMBL" id="CADEPI010000225">
    <property type="protein sequence ID" value="CAB3381128.1"/>
    <property type="molecule type" value="Genomic_DNA"/>
</dbReference>
<dbReference type="Proteomes" id="UP000494165">
    <property type="component" value="Unassembled WGS sequence"/>
</dbReference>
<evidence type="ECO:0000313" key="1">
    <source>
        <dbReference type="EMBL" id="CAB3381128.1"/>
    </source>
</evidence>
<name>A0A8S1DSJ2_9INSE</name>
<sequence>MQQLKRFKWHYLNRFVSDKVAFSSVLSAPLLEEVNIDLPQIDFSDNDTIIARIQRREILRHLKKIDMDERMIGIFFELMRWEITK</sequence>
<proteinExistence type="predicted"/>
<accession>A0A8S1DSJ2</accession>
<evidence type="ECO:0000313" key="2">
    <source>
        <dbReference type="Proteomes" id="UP000494165"/>
    </source>
</evidence>
<dbReference type="AlphaFoldDB" id="A0A8S1DSJ2"/>
<keyword evidence="2" id="KW-1185">Reference proteome</keyword>
<gene>
    <name evidence="1" type="ORF">CLODIP_2_CD09707</name>
</gene>
<reference evidence="1 2" key="1">
    <citation type="submission" date="2020-04" db="EMBL/GenBank/DDBJ databases">
        <authorList>
            <person name="Alioto T."/>
            <person name="Alioto T."/>
            <person name="Gomez Garrido J."/>
        </authorList>
    </citation>
    <scope>NUCLEOTIDE SEQUENCE [LARGE SCALE GENOMIC DNA]</scope>
</reference>
<organism evidence="1 2">
    <name type="scientific">Cloeon dipterum</name>
    <dbReference type="NCBI Taxonomy" id="197152"/>
    <lineage>
        <taxon>Eukaryota</taxon>
        <taxon>Metazoa</taxon>
        <taxon>Ecdysozoa</taxon>
        <taxon>Arthropoda</taxon>
        <taxon>Hexapoda</taxon>
        <taxon>Insecta</taxon>
        <taxon>Pterygota</taxon>
        <taxon>Palaeoptera</taxon>
        <taxon>Ephemeroptera</taxon>
        <taxon>Pisciforma</taxon>
        <taxon>Baetidae</taxon>
        <taxon>Cloeon</taxon>
    </lineage>
</organism>
<dbReference type="OrthoDB" id="2882671at2759"/>
<comment type="caution">
    <text evidence="1">The sequence shown here is derived from an EMBL/GenBank/DDBJ whole genome shotgun (WGS) entry which is preliminary data.</text>
</comment>